<dbReference type="SUPFAM" id="SSF51735">
    <property type="entry name" value="NAD(P)-binding Rossmann-fold domains"/>
    <property type="match status" value="1"/>
</dbReference>
<evidence type="ECO:0000256" key="2">
    <source>
        <dbReference type="ARBA" id="ARBA00005959"/>
    </source>
</evidence>
<dbReference type="Pfam" id="PF01370">
    <property type="entry name" value="Epimerase"/>
    <property type="match status" value="1"/>
</dbReference>
<keyword evidence="6" id="KW-0413">Isomerase</keyword>
<evidence type="ECO:0000256" key="5">
    <source>
        <dbReference type="ARBA" id="ARBA00023002"/>
    </source>
</evidence>
<dbReference type="EC" id="1.1.1.271" evidence="3"/>
<keyword evidence="4" id="KW-0521">NADP</keyword>
<dbReference type="CDD" id="cd05239">
    <property type="entry name" value="GDP_FS_SDR_e"/>
    <property type="match status" value="1"/>
</dbReference>
<sequence length="313" mass="34509">MVPQDARIFVAGHRGLVGSAIVRRLESAGYTNLQVATREQLDLRDQAAVNYWFRDHRPEYVYLVAGTVGGILANSTRPAEFLYDNLMIHATVLEAARQIGTTKLLYLGSSCIYPREAPQPMTEEALLTSPLEPTNEPYAIAKIAGIKLCSAYRRQYGCNFISAMPTNLYGPGDNFDLDSSHVLPALMRKFHEAKLAGQSDVTIWGTGSPRREFLHVDDLADACVFLMDHYDGEQHVNVGTGVDVTIKELAEMVGQVVHPNSRLVFDTTKPDGSPRKLLDVNKLAGIGWAASTGLADGIRSTYEWFLAQHSVRS</sequence>
<comment type="pathway">
    <text evidence="1">Nucleotide-sugar biosynthesis; GDP-L-fucose biosynthesis via de novo pathway; GDP-L-fucose from GDP-alpha-D-mannose: step 2/2.</text>
</comment>
<dbReference type="GO" id="GO:0016853">
    <property type="term" value="F:isomerase activity"/>
    <property type="evidence" value="ECO:0007669"/>
    <property type="project" value="UniProtKB-KW"/>
</dbReference>
<evidence type="ECO:0000259" key="9">
    <source>
        <dbReference type="Pfam" id="PF01370"/>
    </source>
</evidence>
<evidence type="ECO:0000256" key="1">
    <source>
        <dbReference type="ARBA" id="ARBA00004883"/>
    </source>
</evidence>
<comment type="similarity">
    <text evidence="2">Belongs to the NAD(P)-dependent epimerase/dehydratase family. Fucose synthase subfamily.</text>
</comment>
<protein>
    <recommendedName>
        <fullName evidence="3">GDP-L-fucose synthase</fullName>
        <ecNumber evidence="3">1.1.1.271</ecNumber>
    </recommendedName>
</protein>
<dbReference type="PANTHER" id="PTHR43238:SF1">
    <property type="entry name" value="GDP-L-FUCOSE SYNTHASE"/>
    <property type="match status" value="1"/>
</dbReference>
<dbReference type="EMBL" id="CAFAAJ010000052">
    <property type="protein sequence ID" value="CAB4801334.1"/>
    <property type="molecule type" value="Genomic_DNA"/>
</dbReference>
<evidence type="ECO:0000256" key="4">
    <source>
        <dbReference type="ARBA" id="ARBA00022857"/>
    </source>
</evidence>
<accession>A0A6J6Y0H4</accession>
<dbReference type="AlphaFoldDB" id="A0A6J6Y0H4"/>
<dbReference type="InterPro" id="IPR036291">
    <property type="entry name" value="NAD(P)-bd_dom_sf"/>
</dbReference>
<keyword evidence="7" id="KW-0511">Multifunctional enzyme</keyword>
<dbReference type="HAMAP" id="MF_00956">
    <property type="entry name" value="GDP_fucose_synth"/>
    <property type="match status" value="1"/>
</dbReference>
<name>A0A6J6Y0H4_9ZZZZ</name>
<gene>
    <name evidence="10" type="ORF">UFOPK3001_00979</name>
</gene>
<evidence type="ECO:0000313" key="10">
    <source>
        <dbReference type="EMBL" id="CAB4801334.1"/>
    </source>
</evidence>
<dbReference type="InterPro" id="IPR001509">
    <property type="entry name" value="Epimerase_deHydtase"/>
</dbReference>
<dbReference type="FunFam" id="3.40.50.720:FF:000101">
    <property type="entry name" value="GDP-L-fucose synthase"/>
    <property type="match status" value="1"/>
</dbReference>
<dbReference type="Gene3D" id="3.40.50.720">
    <property type="entry name" value="NAD(P)-binding Rossmann-like Domain"/>
    <property type="match status" value="1"/>
</dbReference>
<keyword evidence="5" id="KW-0560">Oxidoreductase</keyword>
<dbReference type="Gene3D" id="3.90.25.10">
    <property type="entry name" value="UDP-galactose 4-epimerase, domain 1"/>
    <property type="match status" value="1"/>
</dbReference>
<dbReference type="GO" id="GO:0050577">
    <property type="term" value="F:GDP-L-fucose synthase activity"/>
    <property type="evidence" value="ECO:0007669"/>
    <property type="project" value="UniProtKB-EC"/>
</dbReference>
<organism evidence="10">
    <name type="scientific">freshwater metagenome</name>
    <dbReference type="NCBI Taxonomy" id="449393"/>
    <lineage>
        <taxon>unclassified sequences</taxon>
        <taxon>metagenomes</taxon>
        <taxon>ecological metagenomes</taxon>
    </lineage>
</organism>
<evidence type="ECO:0000256" key="3">
    <source>
        <dbReference type="ARBA" id="ARBA00012371"/>
    </source>
</evidence>
<evidence type="ECO:0000256" key="8">
    <source>
        <dbReference type="ARBA" id="ARBA00051935"/>
    </source>
</evidence>
<dbReference type="InterPro" id="IPR028614">
    <property type="entry name" value="GDP_fucose/colitose_synth"/>
</dbReference>
<comment type="catalytic activity">
    <reaction evidence="8">
        <text>GDP-beta-L-fucose + NADP(+) = GDP-4-dehydro-alpha-D-rhamnose + NADPH + H(+)</text>
        <dbReference type="Rhea" id="RHEA:18885"/>
        <dbReference type="ChEBI" id="CHEBI:15378"/>
        <dbReference type="ChEBI" id="CHEBI:57273"/>
        <dbReference type="ChEBI" id="CHEBI:57783"/>
        <dbReference type="ChEBI" id="CHEBI:57964"/>
        <dbReference type="ChEBI" id="CHEBI:58349"/>
        <dbReference type="EC" id="1.1.1.271"/>
    </reaction>
</comment>
<feature type="domain" description="NAD-dependent epimerase/dehydratase" evidence="9">
    <location>
        <begin position="8"/>
        <end position="239"/>
    </location>
</feature>
<evidence type="ECO:0000256" key="6">
    <source>
        <dbReference type="ARBA" id="ARBA00023235"/>
    </source>
</evidence>
<evidence type="ECO:0000256" key="7">
    <source>
        <dbReference type="ARBA" id="ARBA00023268"/>
    </source>
</evidence>
<reference evidence="10" key="1">
    <citation type="submission" date="2020-05" db="EMBL/GenBank/DDBJ databases">
        <authorList>
            <person name="Chiriac C."/>
            <person name="Salcher M."/>
            <person name="Ghai R."/>
            <person name="Kavagutti S V."/>
        </authorList>
    </citation>
    <scope>NUCLEOTIDE SEQUENCE</scope>
</reference>
<dbReference type="PANTHER" id="PTHR43238">
    <property type="entry name" value="GDP-L-FUCOSE SYNTHASE"/>
    <property type="match status" value="1"/>
</dbReference>
<proteinExistence type="inferred from homology"/>